<accession>A0A4Q4TS66</accession>
<dbReference type="OrthoDB" id="5168282at2759"/>
<protein>
    <submittedName>
        <fullName evidence="2">Uncharacterized protein</fullName>
    </submittedName>
</protein>
<dbReference type="Proteomes" id="UP000293360">
    <property type="component" value="Unassembled WGS sequence"/>
</dbReference>
<evidence type="ECO:0000313" key="3">
    <source>
        <dbReference type="Proteomes" id="UP000293360"/>
    </source>
</evidence>
<evidence type="ECO:0000256" key="1">
    <source>
        <dbReference type="SAM" id="MobiDB-lite"/>
    </source>
</evidence>
<feature type="compositionally biased region" description="Basic and acidic residues" evidence="1">
    <location>
        <begin position="153"/>
        <end position="163"/>
    </location>
</feature>
<proteinExistence type="predicted"/>
<comment type="caution">
    <text evidence="2">The sequence shown here is derived from an EMBL/GenBank/DDBJ whole genome shotgun (WGS) entry which is preliminary data.</text>
</comment>
<feature type="region of interest" description="Disordered" evidence="1">
    <location>
        <begin position="212"/>
        <end position="250"/>
    </location>
</feature>
<feature type="compositionally biased region" description="Basic and acidic residues" evidence="1">
    <location>
        <begin position="329"/>
        <end position="346"/>
    </location>
</feature>
<organism evidence="2 3">
    <name type="scientific">Monosporascus ibericus</name>
    <dbReference type="NCBI Taxonomy" id="155417"/>
    <lineage>
        <taxon>Eukaryota</taxon>
        <taxon>Fungi</taxon>
        <taxon>Dikarya</taxon>
        <taxon>Ascomycota</taxon>
        <taxon>Pezizomycotina</taxon>
        <taxon>Sordariomycetes</taxon>
        <taxon>Xylariomycetidae</taxon>
        <taxon>Xylariales</taxon>
        <taxon>Xylariales incertae sedis</taxon>
        <taxon>Monosporascus</taxon>
    </lineage>
</organism>
<feature type="region of interest" description="Disordered" evidence="1">
    <location>
        <begin position="280"/>
        <end position="346"/>
    </location>
</feature>
<feature type="compositionally biased region" description="Acidic residues" evidence="1">
    <location>
        <begin position="218"/>
        <end position="230"/>
    </location>
</feature>
<gene>
    <name evidence="2" type="ORF">DL764_000748</name>
</gene>
<keyword evidence="3" id="KW-1185">Reference proteome</keyword>
<sequence>MCKADVIELSCGHSLVHYTKNCGRGCPEPEGTRRYLADTCSRCDSEYRASKESRELKKQTADVMKRLLDLVEKRESEKAAETASELDRMGKRADSAIGEAQHRRDSALDVEYPNRRREPSGTSQWINGKCVWTRDNPRIPYKTTRSPEPPKPSAEDAAREMREKRKSLIASGRPNNPPPPGLVGRKKPLSQRKLDRLIYRNANVWTHFLTKDGLPEGWDAESEPEDEPEPEPEHPERFQRPPPPLHPLRHKKKYAPWLVTPEEADALAGYMAEVSLEELDAEGEYENENDDYAQEEYGGEDQGPYNMTPSGESYVIGYSGDEDEEEDDIWLREADRRVKGKDKARF</sequence>
<evidence type="ECO:0000313" key="2">
    <source>
        <dbReference type="EMBL" id="RYP10256.1"/>
    </source>
</evidence>
<feature type="compositionally biased region" description="Acidic residues" evidence="1">
    <location>
        <begin position="280"/>
        <end position="299"/>
    </location>
</feature>
<reference evidence="2 3" key="1">
    <citation type="submission" date="2018-06" db="EMBL/GenBank/DDBJ databases">
        <title>Complete Genomes of Monosporascus.</title>
        <authorList>
            <person name="Robinson A.J."/>
            <person name="Natvig D.O."/>
        </authorList>
    </citation>
    <scope>NUCLEOTIDE SEQUENCE [LARGE SCALE GENOMIC DNA]</scope>
    <source>
        <strain evidence="2 3">CBS 110550</strain>
    </source>
</reference>
<feature type="compositionally biased region" description="Basic and acidic residues" evidence="1">
    <location>
        <begin position="96"/>
        <end position="119"/>
    </location>
</feature>
<dbReference type="AlphaFoldDB" id="A0A4Q4TS66"/>
<dbReference type="EMBL" id="QJNU01000020">
    <property type="protein sequence ID" value="RYP10256.1"/>
    <property type="molecule type" value="Genomic_DNA"/>
</dbReference>
<feature type="region of interest" description="Disordered" evidence="1">
    <location>
        <begin position="96"/>
        <end position="189"/>
    </location>
</feature>
<name>A0A4Q4TS66_9PEZI</name>